<dbReference type="SUPFAM" id="SSF56436">
    <property type="entry name" value="C-type lectin-like"/>
    <property type="match status" value="1"/>
</dbReference>
<evidence type="ECO:0000313" key="4">
    <source>
        <dbReference type="Proteomes" id="UP000541109"/>
    </source>
</evidence>
<accession>A0A839AAB0</accession>
<dbReference type="RefSeq" id="WP_182161409.1">
    <property type="nucleotide sequence ID" value="NZ_JACFXV010000029.1"/>
</dbReference>
<proteinExistence type="predicted"/>
<dbReference type="Proteomes" id="UP000541109">
    <property type="component" value="Unassembled WGS sequence"/>
</dbReference>
<reference evidence="3 4" key="1">
    <citation type="submission" date="2020-07" db="EMBL/GenBank/DDBJ databases">
        <title>Stappia sp., F7233, whole genome shotgun sequencing project.</title>
        <authorList>
            <person name="Jiang S."/>
            <person name="Liu Z.W."/>
            <person name="Du Z.J."/>
        </authorList>
    </citation>
    <scope>NUCLEOTIDE SEQUENCE [LARGE SCALE GENOMIC DNA]</scope>
    <source>
        <strain evidence="3 4">F7233</strain>
    </source>
</reference>
<dbReference type="AlphaFoldDB" id="A0A839AAB0"/>
<comment type="caution">
    <text evidence="3">The sequence shown here is derived from an EMBL/GenBank/DDBJ whole genome shotgun (WGS) entry which is preliminary data.</text>
</comment>
<dbReference type="GO" id="GO:0120147">
    <property type="term" value="F:formylglycine-generating oxidase activity"/>
    <property type="evidence" value="ECO:0007669"/>
    <property type="project" value="TreeGrafter"/>
</dbReference>
<evidence type="ECO:0000259" key="2">
    <source>
        <dbReference type="Pfam" id="PF03781"/>
    </source>
</evidence>
<dbReference type="Gene3D" id="3.90.1580.10">
    <property type="entry name" value="paralog of FGE (formylglycine-generating enzyme)"/>
    <property type="match status" value="1"/>
</dbReference>
<organism evidence="3 4">
    <name type="scientific">Stappia albiluteola</name>
    <dbReference type="NCBI Taxonomy" id="2758565"/>
    <lineage>
        <taxon>Bacteria</taxon>
        <taxon>Pseudomonadati</taxon>
        <taxon>Pseudomonadota</taxon>
        <taxon>Alphaproteobacteria</taxon>
        <taxon>Hyphomicrobiales</taxon>
        <taxon>Stappiaceae</taxon>
        <taxon>Stappia</taxon>
    </lineage>
</organism>
<dbReference type="InterPro" id="IPR042095">
    <property type="entry name" value="SUMF_sf"/>
</dbReference>
<dbReference type="Pfam" id="PF03781">
    <property type="entry name" value="FGE-sulfatase"/>
    <property type="match status" value="1"/>
</dbReference>
<keyword evidence="1" id="KW-0732">Signal</keyword>
<feature type="chain" id="PRO_5032695613" evidence="1">
    <location>
        <begin position="19"/>
        <end position="270"/>
    </location>
</feature>
<protein>
    <submittedName>
        <fullName evidence="3">SUMF1/EgtB/PvdO family nonheme iron enzyme</fullName>
    </submittedName>
</protein>
<dbReference type="InterPro" id="IPR005532">
    <property type="entry name" value="SUMF_dom"/>
</dbReference>
<feature type="domain" description="Sulfatase-modifying factor enzyme-like" evidence="2">
    <location>
        <begin position="53"/>
        <end position="259"/>
    </location>
</feature>
<gene>
    <name evidence="3" type="ORF">H2509_01010</name>
</gene>
<evidence type="ECO:0000313" key="3">
    <source>
        <dbReference type="EMBL" id="MBA5775699.1"/>
    </source>
</evidence>
<keyword evidence="4" id="KW-1185">Reference proteome</keyword>
<dbReference type="InterPro" id="IPR016187">
    <property type="entry name" value="CTDL_fold"/>
</dbReference>
<dbReference type="PANTHER" id="PTHR23150:SF19">
    <property type="entry name" value="FORMYLGLYCINE-GENERATING ENZYME"/>
    <property type="match status" value="1"/>
</dbReference>
<dbReference type="InterPro" id="IPR051043">
    <property type="entry name" value="Sulfatase_Mod_Factor_Kinase"/>
</dbReference>
<sequence>MRRQRLGILAAAGLTAMAALQGFTPKPQDDGVVRIENVEVRYREPGEFLSATVPVNGPIGEIRSEGEISIMRRQVTRGDYERCVAAAACDPLDKATPADRPAVGLSYNDAVAYARWLSGETGERWRLPTDREWALAAGTRYRDDAWTEVSDPANPSKRWIATYDAESSGQEAVEPDPQPLGAYGENEHGLQDLSGNVWEWTSTCYIRHRLDTGDTTENCGVRIAEGQHRAYMTAFFRDPKAGACSVGIPPANLGIRLVRDEGGWRGWLGL</sequence>
<name>A0A839AAB0_9HYPH</name>
<dbReference type="PANTHER" id="PTHR23150">
    <property type="entry name" value="SULFATASE MODIFYING FACTOR 1, 2"/>
    <property type="match status" value="1"/>
</dbReference>
<evidence type="ECO:0000256" key="1">
    <source>
        <dbReference type="SAM" id="SignalP"/>
    </source>
</evidence>
<feature type="signal peptide" evidence="1">
    <location>
        <begin position="1"/>
        <end position="18"/>
    </location>
</feature>
<dbReference type="EMBL" id="JACFXV010000029">
    <property type="protein sequence ID" value="MBA5775699.1"/>
    <property type="molecule type" value="Genomic_DNA"/>
</dbReference>